<comment type="caution">
    <text evidence="2">The sequence shown here is derived from an EMBL/GenBank/DDBJ whole genome shotgun (WGS) entry which is preliminary data.</text>
</comment>
<dbReference type="RefSeq" id="WP_185179070.1">
    <property type="nucleotide sequence ID" value="NZ_CBCSEP010000001.1"/>
</dbReference>
<evidence type="ECO:0000313" key="3">
    <source>
        <dbReference type="Proteomes" id="UP000574133"/>
    </source>
</evidence>
<evidence type="ECO:0008006" key="4">
    <source>
        <dbReference type="Google" id="ProtNLM"/>
    </source>
</evidence>
<dbReference type="EMBL" id="JACJVN010000036">
    <property type="protein sequence ID" value="MBB6677789.1"/>
    <property type="molecule type" value="Genomic_DNA"/>
</dbReference>
<feature type="coiled-coil region" evidence="1">
    <location>
        <begin position="20"/>
        <end position="101"/>
    </location>
</feature>
<protein>
    <recommendedName>
        <fullName evidence="4">Polyhydroxyalkanoate synthesis regulator</fullName>
    </recommendedName>
</protein>
<dbReference type="NCBIfam" id="NF047773">
    <property type="entry name" value="phas_rel_Lepto"/>
    <property type="match status" value="1"/>
</dbReference>
<evidence type="ECO:0000313" key="2">
    <source>
        <dbReference type="EMBL" id="MBB6677789.1"/>
    </source>
</evidence>
<organism evidence="2 3">
    <name type="scientific">Cohnella lubricantis</name>
    <dbReference type="NCBI Taxonomy" id="2163172"/>
    <lineage>
        <taxon>Bacteria</taxon>
        <taxon>Bacillati</taxon>
        <taxon>Bacillota</taxon>
        <taxon>Bacilli</taxon>
        <taxon>Bacillales</taxon>
        <taxon>Paenibacillaceae</taxon>
        <taxon>Cohnella</taxon>
    </lineage>
</organism>
<sequence>MRDMISKAVSLGLGLAVAGKEQAEKLVDELVKRGEMSREESFAFVDDLLKKGEDAQRRVSDLVQERVQAFGDRTWATKEDIERLEQRIDMLIARLDAQHDLSAADPAGGKAEDADQP</sequence>
<evidence type="ECO:0000256" key="1">
    <source>
        <dbReference type="SAM" id="Coils"/>
    </source>
</evidence>
<gene>
    <name evidence="2" type="ORF">H4Q31_10680</name>
</gene>
<proteinExistence type="predicted"/>
<keyword evidence="3" id="KW-1185">Reference proteome</keyword>
<dbReference type="Proteomes" id="UP000574133">
    <property type="component" value="Unassembled WGS sequence"/>
</dbReference>
<name>A0A841TCR0_9BACL</name>
<reference evidence="2 3" key="1">
    <citation type="submission" date="2020-08" db="EMBL/GenBank/DDBJ databases">
        <title>Cohnella phylogeny.</title>
        <authorList>
            <person name="Dunlap C."/>
        </authorList>
    </citation>
    <scope>NUCLEOTIDE SEQUENCE [LARGE SCALE GENOMIC DNA]</scope>
    <source>
        <strain evidence="2 3">DSM 103658</strain>
    </source>
</reference>
<dbReference type="AlphaFoldDB" id="A0A841TCR0"/>
<keyword evidence="1" id="KW-0175">Coiled coil</keyword>
<accession>A0A841TCR0</accession>